<feature type="compositionally biased region" description="Basic residues" evidence="1">
    <location>
        <begin position="1"/>
        <end position="10"/>
    </location>
</feature>
<dbReference type="InterPro" id="IPR052717">
    <property type="entry name" value="Vacuolar_transposase_reg"/>
</dbReference>
<dbReference type="AlphaFoldDB" id="A0A2S4V1C5"/>
<dbReference type="GO" id="GO:0005634">
    <property type="term" value="C:nucleus"/>
    <property type="evidence" value="ECO:0007669"/>
    <property type="project" value="TreeGrafter"/>
</dbReference>
<comment type="caution">
    <text evidence="2">The sequence shown here is derived from an EMBL/GenBank/DDBJ whole genome shotgun (WGS) entry which is preliminary data.</text>
</comment>
<feature type="region of interest" description="Disordered" evidence="1">
    <location>
        <begin position="1"/>
        <end position="77"/>
    </location>
</feature>
<evidence type="ECO:0000313" key="3">
    <source>
        <dbReference type="Proteomes" id="UP000239156"/>
    </source>
</evidence>
<dbReference type="SUPFAM" id="SSF53098">
    <property type="entry name" value="Ribonuclease H-like"/>
    <property type="match status" value="1"/>
</dbReference>
<keyword evidence="3" id="KW-1185">Reference proteome</keyword>
<dbReference type="VEuPathDB" id="FungiDB:PSTT_11152"/>
<dbReference type="PANTHER" id="PTHR46169:SF15">
    <property type="entry name" value="INNER CENTROMERE PROTEIN A-LIKE ISOFORM X1-RELATED"/>
    <property type="match status" value="1"/>
</dbReference>
<accession>A0A2S4V1C5</accession>
<dbReference type="VEuPathDB" id="FungiDB:PSHT_07742"/>
<evidence type="ECO:0008006" key="4">
    <source>
        <dbReference type="Google" id="ProtNLM"/>
    </source>
</evidence>
<gene>
    <name evidence="2" type="ORF">PSTT_11152</name>
</gene>
<dbReference type="InterPro" id="IPR012337">
    <property type="entry name" value="RNaseH-like_sf"/>
</dbReference>
<feature type="compositionally biased region" description="Polar residues" evidence="1">
    <location>
        <begin position="52"/>
        <end position="67"/>
    </location>
</feature>
<evidence type="ECO:0000256" key="1">
    <source>
        <dbReference type="SAM" id="MobiDB-lite"/>
    </source>
</evidence>
<organism evidence="2 3">
    <name type="scientific">Puccinia striiformis</name>
    <dbReference type="NCBI Taxonomy" id="27350"/>
    <lineage>
        <taxon>Eukaryota</taxon>
        <taxon>Fungi</taxon>
        <taxon>Dikarya</taxon>
        <taxon>Basidiomycota</taxon>
        <taxon>Pucciniomycotina</taxon>
        <taxon>Pucciniomycetes</taxon>
        <taxon>Pucciniales</taxon>
        <taxon>Pucciniaceae</taxon>
        <taxon>Puccinia</taxon>
    </lineage>
</organism>
<reference evidence="2" key="1">
    <citation type="submission" date="2017-12" db="EMBL/GenBank/DDBJ databases">
        <title>Gene loss provides genomic basis for host adaptation in cereal stripe rust fungi.</title>
        <authorList>
            <person name="Xia C."/>
        </authorList>
    </citation>
    <scope>NUCLEOTIDE SEQUENCE [LARGE SCALE GENOMIC DNA]</scope>
    <source>
        <strain evidence="2">93-210</strain>
    </source>
</reference>
<dbReference type="PANTHER" id="PTHR46169">
    <property type="entry name" value="DNA REPLICATION-RELATED ELEMENT FACTOR, ISOFORM A"/>
    <property type="match status" value="1"/>
</dbReference>
<dbReference type="EMBL" id="PKSL01000127">
    <property type="protein sequence ID" value="POW03334.1"/>
    <property type="molecule type" value="Genomic_DNA"/>
</dbReference>
<feature type="region of interest" description="Disordered" evidence="1">
    <location>
        <begin position="257"/>
        <end position="297"/>
    </location>
</feature>
<evidence type="ECO:0000313" key="2">
    <source>
        <dbReference type="EMBL" id="POW03334.1"/>
    </source>
</evidence>
<dbReference type="Proteomes" id="UP000239156">
    <property type="component" value="Unassembled WGS sequence"/>
</dbReference>
<proteinExistence type="predicted"/>
<feature type="region of interest" description="Disordered" evidence="1">
    <location>
        <begin position="532"/>
        <end position="574"/>
    </location>
</feature>
<sequence length="603" mass="67900">MGNSKKRHKQLVSPSSSVADIPVSEKEKGTSKKKRSRTVIDVVDNSDEDQQVSDSETPASTQNSKGKNLSDEDKLKKARQVHVKQLSTSYAYFNPPHLSDSLDKHRQRMLAYPCKVCGKNTNRRTYDSSPTNLSKHVVSCEMRQKETKNTQKLAALGISGTGDVDPRENTVSDNIGRLNTAGQEKFIESLKNHNGAMYLGLDAWQSPNGFDILGTGKSHTGVYLAETVRVIVEKFGIRDKVILQPFRSHKRNETILTSVDQEQYPDKDDEDADPAGPNDQIRMCTTGDSSDEDEDDNEHKLLNKENILASELISDNEIKLEDEDLIEMSDEDKDNQYTSTSCKLTLAKFRAVSRKLNKSPNSKSLFKELCHDLECLRPHNVGRDVLTRWNSTLEQLSSLIQCSPAILEWQKDKRYGTARQHHINQNNLDLAHDLVEVLQPFHEITLQVLIRGSAQIADIVFFIDQITSHLSSTISNKYDDYPPALRNTCRAGLQFTKKYYTLTDCSPLYRVATQWQPKWIEESIRLTRDMWETNYKPPPPQPTTSQRSNPGPKPPKGVLAGLAGASEARGGNTPTNPIHMWLAVGLCLTDEGQPIMELLPCRW</sequence>
<name>A0A2S4V1C5_9BASI</name>
<dbReference type="GO" id="GO:0006357">
    <property type="term" value="P:regulation of transcription by RNA polymerase II"/>
    <property type="evidence" value="ECO:0007669"/>
    <property type="project" value="TreeGrafter"/>
</dbReference>
<protein>
    <recommendedName>
        <fullName evidence="4">BED-type domain-containing protein</fullName>
    </recommendedName>
</protein>